<reference evidence="1" key="1">
    <citation type="submission" date="2021-05" db="EMBL/GenBank/DDBJ databases">
        <authorList>
            <person name="Scholz U."/>
            <person name="Mascher M."/>
            <person name="Fiebig A."/>
        </authorList>
    </citation>
    <scope>NUCLEOTIDE SEQUENCE [LARGE SCALE GENOMIC DNA]</scope>
</reference>
<accession>A0ACD6A0V7</accession>
<protein>
    <submittedName>
        <fullName evidence="1">Uncharacterized protein</fullName>
    </submittedName>
</protein>
<evidence type="ECO:0000313" key="1">
    <source>
        <dbReference type="EnsemblPlants" id="AVESA.00010b.r2.7AG1246980.1.CDS"/>
    </source>
</evidence>
<proteinExistence type="predicted"/>
<organism evidence="1 2">
    <name type="scientific">Avena sativa</name>
    <name type="common">Oat</name>
    <dbReference type="NCBI Taxonomy" id="4498"/>
    <lineage>
        <taxon>Eukaryota</taxon>
        <taxon>Viridiplantae</taxon>
        <taxon>Streptophyta</taxon>
        <taxon>Embryophyta</taxon>
        <taxon>Tracheophyta</taxon>
        <taxon>Spermatophyta</taxon>
        <taxon>Magnoliopsida</taxon>
        <taxon>Liliopsida</taxon>
        <taxon>Poales</taxon>
        <taxon>Poaceae</taxon>
        <taxon>BOP clade</taxon>
        <taxon>Pooideae</taxon>
        <taxon>Poodae</taxon>
        <taxon>Poeae</taxon>
        <taxon>Poeae Chloroplast Group 1 (Aveneae type)</taxon>
        <taxon>Aveninae</taxon>
        <taxon>Avena</taxon>
    </lineage>
</organism>
<sequence>MAEASDSQRMVPARVGRAVDRIGALPDDVLHRVLSQLSSREAVHTCLLGQRWRDLWRSVPIINVSFGEFEDSDADDDVEDTFDREETFKKFVNRFLMLRNPVGLDEFRLDYSSSTGDCPDDANLWISHVLQCNAWAVKVVNRGEPLKLAPGVFSSSFLKRLHISSAILVPGFFNQLQMGCAALKYLFLYDCDIMDHEIFSKTLEVLILSEEVGFDDQASISAPSLVTLSIEGNLCFGRLPILKNMASLETASVLLSGDMTDFDADAIRQLLAGLSDVRSLDFCYADRKLTMEKNFRWCLTFSNLINLTLYTWCVHADFYALIFFLQNSPNLKKLTLKLKQEGMSAITGELEDRSFICEQLEIVEIICSETSELLPRVTRFLLDSGIRNDQMRIVTGGNPMYQSPKTSLMF</sequence>
<keyword evidence="2" id="KW-1185">Reference proteome</keyword>
<dbReference type="EnsemblPlants" id="AVESA.00010b.r2.7AG1246980.1">
    <property type="protein sequence ID" value="AVESA.00010b.r2.7AG1246980.1.CDS"/>
    <property type="gene ID" value="AVESA.00010b.r2.7AG1246980"/>
</dbReference>
<dbReference type="Proteomes" id="UP001732700">
    <property type="component" value="Chromosome 7A"/>
</dbReference>
<name>A0ACD6A0V7_AVESA</name>
<reference evidence="1" key="2">
    <citation type="submission" date="2025-09" db="UniProtKB">
        <authorList>
            <consortium name="EnsemblPlants"/>
        </authorList>
    </citation>
    <scope>IDENTIFICATION</scope>
</reference>
<evidence type="ECO:0000313" key="2">
    <source>
        <dbReference type="Proteomes" id="UP001732700"/>
    </source>
</evidence>